<dbReference type="NCBIfam" id="TIGR00407">
    <property type="entry name" value="proA"/>
    <property type="match status" value="1"/>
</dbReference>
<gene>
    <name evidence="7" type="primary">proA</name>
    <name evidence="9" type="ORF">A3G00_01940</name>
</gene>
<keyword evidence="4 7" id="KW-0521">NADP</keyword>
<evidence type="ECO:0000256" key="6">
    <source>
        <dbReference type="ARBA" id="ARBA00049024"/>
    </source>
</evidence>
<evidence type="ECO:0000256" key="1">
    <source>
        <dbReference type="ARBA" id="ARBA00004985"/>
    </source>
</evidence>
<comment type="catalytic activity">
    <reaction evidence="6 7">
        <text>L-glutamate 5-semialdehyde + phosphate + NADP(+) = L-glutamyl 5-phosphate + NADPH + H(+)</text>
        <dbReference type="Rhea" id="RHEA:19541"/>
        <dbReference type="ChEBI" id="CHEBI:15378"/>
        <dbReference type="ChEBI" id="CHEBI:43474"/>
        <dbReference type="ChEBI" id="CHEBI:57783"/>
        <dbReference type="ChEBI" id="CHEBI:58066"/>
        <dbReference type="ChEBI" id="CHEBI:58274"/>
        <dbReference type="ChEBI" id="CHEBI:58349"/>
        <dbReference type="EC" id="1.2.1.41"/>
    </reaction>
</comment>
<evidence type="ECO:0000256" key="2">
    <source>
        <dbReference type="ARBA" id="ARBA00022605"/>
    </source>
</evidence>
<comment type="subcellular location">
    <subcellularLocation>
        <location evidence="7">Cytoplasm</location>
    </subcellularLocation>
</comment>
<dbReference type="PANTHER" id="PTHR11063:SF8">
    <property type="entry name" value="DELTA-1-PYRROLINE-5-CARBOXYLATE SYNTHASE"/>
    <property type="match status" value="1"/>
</dbReference>
<dbReference type="InterPro" id="IPR015590">
    <property type="entry name" value="Aldehyde_DH_dom"/>
</dbReference>
<dbReference type="Pfam" id="PF00171">
    <property type="entry name" value="Aldedh"/>
    <property type="match status" value="1"/>
</dbReference>
<dbReference type="InterPro" id="IPR016162">
    <property type="entry name" value="Ald_DH_N"/>
</dbReference>
<keyword evidence="5 7" id="KW-0560">Oxidoreductase</keyword>
<dbReference type="GO" id="GO:0005737">
    <property type="term" value="C:cytoplasm"/>
    <property type="evidence" value="ECO:0007669"/>
    <property type="project" value="UniProtKB-SubCell"/>
</dbReference>
<dbReference type="GO" id="GO:0055129">
    <property type="term" value="P:L-proline biosynthetic process"/>
    <property type="evidence" value="ECO:0007669"/>
    <property type="project" value="UniProtKB-UniRule"/>
</dbReference>
<keyword evidence="7" id="KW-0963">Cytoplasm</keyword>
<comment type="function">
    <text evidence="7">Catalyzes the NADPH-dependent reduction of L-glutamate 5-phosphate into L-glutamate 5-semialdehyde and phosphate. The product spontaneously undergoes cyclization to form 1-pyrroline-5-carboxylate.</text>
</comment>
<sequence length="416" mass="45499">MNKIDSQLRQAKLATICLAVTPVNKVNKVLRAVAAAILRKQEAILSANQKDLLSINKADPRYDRALLTPARIKDIAGQLRDVVKLPSPLNQILEQRTVKSGLRLSKISAPLGVVGVIYESRPNVTVEVFSLLFKSGNACVLKGGKEADTTNTVFVKIIQKVLMANKINSDCVILLPSNRSAVKQLLKADKYIDVLIPRGNAGLIKYVRENSTIPVIETGAGMVHTYFDKSGDAKIGARIIFNAKTRRPSLCNALDTLIIHQARLKDLPALTAPLAKFKVKIFADKSAYKILKSSYQVDLLKLAGKKDFGREFLSLQMSVKTVASAEEAIEFINRHSSKHSEAIIASDKKVTEKFFVQVDAAAVYSNASTAFTDGGQFGLGAEIGISTQKLHARGPLGLKELTSYKWIVRGQGQTRY</sequence>
<dbReference type="AlphaFoldDB" id="A0A1F6MQY2"/>
<dbReference type="InterPro" id="IPR016163">
    <property type="entry name" value="Ald_DH_C"/>
</dbReference>
<keyword evidence="3 7" id="KW-0641">Proline biosynthesis</keyword>
<dbReference type="NCBIfam" id="NF001221">
    <property type="entry name" value="PRK00197.1"/>
    <property type="match status" value="1"/>
</dbReference>
<dbReference type="CDD" id="cd07079">
    <property type="entry name" value="ALDH_F18-19_ProA-GPR"/>
    <property type="match status" value="1"/>
</dbReference>
<evidence type="ECO:0000256" key="5">
    <source>
        <dbReference type="ARBA" id="ARBA00023002"/>
    </source>
</evidence>
<comment type="pathway">
    <text evidence="1 7">Amino-acid biosynthesis; L-proline biosynthesis; L-glutamate 5-semialdehyde from L-glutamate: step 2/2.</text>
</comment>
<evidence type="ECO:0000256" key="7">
    <source>
        <dbReference type="HAMAP-Rule" id="MF_00412"/>
    </source>
</evidence>
<reference evidence="9 10" key="1">
    <citation type="journal article" date="2016" name="Nat. Commun.">
        <title>Thousands of microbial genomes shed light on interconnected biogeochemical processes in an aquifer system.</title>
        <authorList>
            <person name="Anantharaman K."/>
            <person name="Brown C.T."/>
            <person name="Hug L.A."/>
            <person name="Sharon I."/>
            <person name="Castelle C.J."/>
            <person name="Probst A.J."/>
            <person name="Thomas B.C."/>
            <person name="Singh A."/>
            <person name="Wilkins M.J."/>
            <person name="Karaoz U."/>
            <person name="Brodie E.L."/>
            <person name="Williams K.H."/>
            <person name="Hubbard S.S."/>
            <person name="Banfield J.F."/>
        </authorList>
    </citation>
    <scope>NUCLEOTIDE SEQUENCE [LARGE SCALE GENOMIC DNA]</scope>
</reference>
<comment type="similarity">
    <text evidence="7">Belongs to the gamma-glutamyl phosphate reductase family.</text>
</comment>
<name>A0A1F6MQY2_9BACT</name>
<dbReference type="PROSITE" id="PS01223">
    <property type="entry name" value="PROA"/>
    <property type="match status" value="1"/>
</dbReference>
<evidence type="ECO:0000256" key="4">
    <source>
        <dbReference type="ARBA" id="ARBA00022857"/>
    </source>
</evidence>
<dbReference type="PIRSF" id="PIRSF000151">
    <property type="entry name" value="GPR"/>
    <property type="match status" value="1"/>
</dbReference>
<dbReference type="GO" id="GO:0004350">
    <property type="term" value="F:glutamate-5-semialdehyde dehydrogenase activity"/>
    <property type="evidence" value="ECO:0007669"/>
    <property type="project" value="UniProtKB-UniRule"/>
</dbReference>
<dbReference type="Gene3D" id="3.40.309.10">
    <property type="entry name" value="Aldehyde Dehydrogenase, Chain A, domain 2"/>
    <property type="match status" value="1"/>
</dbReference>
<evidence type="ECO:0000256" key="3">
    <source>
        <dbReference type="ARBA" id="ARBA00022650"/>
    </source>
</evidence>
<protein>
    <recommendedName>
        <fullName evidence="7">Gamma-glutamyl phosphate reductase</fullName>
        <shortName evidence="7">GPR</shortName>
        <ecNumber evidence="7">1.2.1.41</ecNumber>
    </recommendedName>
    <alternativeName>
        <fullName evidence="7">Glutamate-5-semialdehyde dehydrogenase</fullName>
    </alternativeName>
    <alternativeName>
        <fullName evidence="7">Glutamyl-gamma-semialdehyde dehydrogenase</fullName>
        <shortName evidence="7">GSA dehydrogenase</shortName>
    </alternativeName>
</protein>
<dbReference type="InterPro" id="IPR016161">
    <property type="entry name" value="Ald_DH/histidinol_DH"/>
</dbReference>
<evidence type="ECO:0000313" key="9">
    <source>
        <dbReference type="EMBL" id="OGH74032.1"/>
    </source>
</evidence>
<dbReference type="PANTHER" id="PTHR11063">
    <property type="entry name" value="GLUTAMATE SEMIALDEHYDE DEHYDROGENASE"/>
    <property type="match status" value="1"/>
</dbReference>
<dbReference type="EMBL" id="MFQN01000031">
    <property type="protein sequence ID" value="OGH74032.1"/>
    <property type="molecule type" value="Genomic_DNA"/>
</dbReference>
<dbReference type="Gene3D" id="3.40.605.10">
    <property type="entry name" value="Aldehyde Dehydrogenase, Chain A, domain 1"/>
    <property type="match status" value="1"/>
</dbReference>
<comment type="caution">
    <text evidence="9">The sequence shown here is derived from an EMBL/GenBank/DDBJ whole genome shotgun (WGS) entry which is preliminary data.</text>
</comment>
<accession>A0A1F6MQY2</accession>
<dbReference type="EC" id="1.2.1.41" evidence="7"/>
<evidence type="ECO:0000313" key="10">
    <source>
        <dbReference type="Proteomes" id="UP000178347"/>
    </source>
</evidence>
<keyword evidence="2 7" id="KW-0028">Amino-acid biosynthesis</keyword>
<dbReference type="InterPro" id="IPR012134">
    <property type="entry name" value="Glu-5-SA_DH"/>
</dbReference>
<dbReference type="Proteomes" id="UP000178347">
    <property type="component" value="Unassembled WGS sequence"/>
</dbReference>
<organism evidence="9 10">
    <name type="scientific">Candidatus Magasanikbacteria bacterium RIFCSPLOWO2_12_FULL_43_12</name>
    <dbReference type="NCBI Taxonomy" id="1798692"/>
    <lineage>
        <taxon>Bacteria</taxon>
        <taxon>Candidatus Magasanikiibacteriota</taxon>
    </lineage>
</organism>
<dbReference type="UniPathway" id="UPA00098">
    <property type="reaction ID" value="UER00360"/>
</dbReference>
<dbReference type="SUPFAM" id="SSF53720">
    <property type="entry name" value="ALDH-like"/>
    <property type="match status" value="1"/>
</dbReference>
<proteinExistence type="inferred from homology"/>
<evidence type="ECO:0000259" key="8">
    <source>
        <dbReference type="Pfam" id="PF00171"/>
    </source>
</evidence>
<dbReference type="HAMAP" id="MF_00412">
    <property type="entry name" value="ProA"/>
    <property type="match status" value="1"/>
</dbReference>
<dbReference type="GO" id="GO:0050661">
    <property type="term" value="F:NADP binding"/>
    <property type="evidence" value="ECO:0007669"/>
    <property type="project" value="InterPro"/>
</dbReference>
<dbReference type="InterPro" id="IPR000965">
    <property type="entry name" value="GPR_dom"/>
</dbReference>
<feature type="domain" description="Aldehyde dehydrogenase" evidence="8">
    <location>
        <begin position="28"/>
        <end position="267"/>
    </location>
</feature>
<dbReference type="InterPro" id="IPR020593">
    <property type="entry name" value="G-glutamylP_reductase_CS"/>
</dbReference>
<dbReference type="STRING" id="1798692.A3G00_01940"/>